<feature type="compositionally biased region" description="Low complexity" evidence="8">
    <location>
        <begin position="784"/>
        <end position="795"/>
    </location>
</feature>
<dbReference type="InterPro" id="IPR007230">
    <property type="entry name" value="Nup98_auto-Pept-S59_dom"/>
</dbReference>
<evidence type="ECO:0000256" key="3">
    <source>
        <dbReference type="ARBA" id="ARBA00022816"/>
    </source>
</evidence>
<feature type="compositionally biased region" description="Basic and acidic residues" evidence="8">
    <location>
        <begin position="558"/>
        <end position="578"/>
    </location>
</feature>
<dbReference type="Pfam" id="PF04096">
    <property type="entry name" value="Nucleoporin2"/>
    <property type="match status" value="1"/>
</dbReference>
<dbReference type="InterPro" id="IPR037665">
    <property type="entry name" value="Nucleoporin_S59-like"/>
</dbReference>
<feature type="region of interest" description="Disordered" evidence="8">
    <location>
        <begin position="951"/>
        <end position="1043"/>
    </location>
</feature>
<evidence type="ECO:0000313" key="11">
    <source>
        <dbReference type="Proteomes" id="UP000824890"/>
    </source>
</evidence>
<comment type="caution">
    <text evidence="10">The sequence shown here is derived from an EMBL/GenBank/DDBJ whole genome shotgun (WGS) entry which is preliminary data.</text>
</comment>
<feature type="region of interest" description="Disordered" evidence="8">
    <location>
        <begin position="303"/>
        <end position="327"/>
    </location>
</feature>
<proteinExistence type="predicted"/>
<feature type="domain" description="Peptidase S59" evidence="9">
    <location>
        <begin position="1056"/>
        <end position="1198"/>
    </location>
</feature>
<feature type="region of interest" description="Disordered" evidence="8">
    <location>
        <begin position="926"/>
        <end position="945"/>
    </location>
</feature>
<keyword evidence="3" id="KW-0509">mRNA transport</keyword>
<dbReference type="PANTHER" id="PTHR23198">
    <property type="entry name" value="NUCLEOPORIN"/>
    <property type="match status" value="1"/>
</dbReference>
<keyword evidence="5" id="KW-0811">Translocation</keyword>
<evidence type="ECO:0000256" key="2">
    <source>
        <dbReference type="ARBA" id="ARBA00022448"/>
    </source>
</evidence>
<dbReference type="Proteomes" id="UP000824890">
    <property type="component" value="Unassembled WGS sequence"/>
</dbReference>
<evidence type="ECO:0000313" key="10">
    <source>
        <dbReference type="EMBL" id="KAH0863733.1"/>
    </source>
</evidence>
<keyword evidence="6" id="KW-0906">Nuclear pore complex</keyword>
<evidence type="ECO:0000256" key="7">
    <source>
        <dbReference type="ARBA" id="ARBA00023242"/>
    </source>
</evidence>
<keyword evidence="11" id="KW-1185">Reference proteome</keyword>
<keyword evidence="2" id="KW-0813">Transport</keyword>
<evidence type="ECO:0000259" key="9">
    <source>
        <dbReference type="PROSITE" id="PS51434"/>
    </source>
</evidence>
<reference evidence="10 11" key="1">
    <citation type="submission" date="2021-05" db="EMBL/GenBank/DDBJ databases">
        <title>Genome Assembly of Synthetic Allotetraploid Brassica napus Reveals Homoeologous Exchanges between Subgenomes.</title>
        <authorList>
            <person name="Davis J.T."/>
        </authorList>
    </citation>
    <scope>NUCLEOTIDE SEQUENCE [LARGE SCALE GENOMIC DNA]</scope>
    <source>
        <strain evidence="11">cv. Da-Ae</strain>
        <tissue evidence="10">Seedling</tissue>
    </source>
</reference>
<evidence type="ECO:0000256" key="8">
    <source>
        <dbReference type="SAM" id="MobiDB-lite"/>
    </source>
</evidence>
<feature type="compositionally biased region" description="Polar residues" evidence="8">
    <location>
        <begin position="796"/>
        <end position="824"/>
    </location>
</feature>
<comment type="subcellular location">
    <subcellularLocation>
        <location evidence="1">Nucleus</location>
        <location evidence="1">Nuclear pore complex</location>
    </subcellularLocation>
</comment>
<feature type="region of interest" description="Disordered" evidence="8">
    <location>
        <begin position="783"/>
        <end position="824"/>
    </location>
</feature>
<feature type="compositionally biased region" description="Polar residues" evidence="8">
    <location>
        <begin position="366"/>
        <end position="377"/>
    </location>
</feature>
<evidence type="ECO:0000256" key="5">
    <source>
        <dbReference type="ARBA" id="ARBA00023010"/>
    </source>
</evidence>
<feature type="region of interest" description="Disordered" evidence="8">
    <location>
        <begin position="495"/>
        <end position="632"/>
    </location>
</feature>
<dbReference type="PROSITE" id="PS51434">
    <property type="entry name" value="NUP_C"/>
    <property type="match status" value="1"/>
</dbReference>
<sequence length="1211" mass="123897">MDPTPILDTPAWGNPDILPLKSSVFNGAGSYAEESESEAGRKKSRALDSETRLLLASSRFRLTSSSFSGESSSIKASALSLSFDIVEVYSIDRSLCDLVRIVLTSDSEGSLCTLCDIFVILFSFPNFVFFTSYDIVLSVLAGPCVVNLQRKMFGSSNPFGQSSGTGSSPFGTQSLFGQTSNTSSNNPFAPAPATPFGTSSPFGAQTGSSIFGGTSTGVFGAPQASSPFGSTTTFGASSSPAFGSSTPAFGASPAASPFGGKHLLGSLSASLVHVFSFTFPFWGLSYLFVLLSGSSGFGQGFSTPQSNPFGSTAQQSQPAFGNSTFGSSTPFGATSTPAFGASSTPSFGATSTPSFGASSTPAFGTSNQPSFGATNTPAFGASPTPAFGSTGNTFGNTGFGSGGAFGASSTPTFGASSSPAFGASSTPAFGAAGAPSFGASSTPAFGASSSPAFGASSTPTFGASNTSSFSFGSSPAFGQSTSAFGSSAFGSTPSPFGAQGAQASTPTFGSSGFGQSPFGGGQQQGGSRAVPYAPTVEADTASGTPAGKLESISAMPAYKDKSHEELRWEDYQRGDKGGPRPAGQSPGNTGFGVSAAQPNPFAPSPAFGQTPANPTNPFSSSTSTNPFAPQTPAIASSGFGAATSTFGSSPFGVTSSSNLFGSTPTATTSVFGSSSAFGTTTSSPLFGSSSTPGFGSSPSIFGSASGQGATSAFGNTQSASLFSSNPSMPTGSAFGQTGSAFGQTGSAFGQTGSAFGQFGQSSAPAFGQTNMFNKPSTGFGNMFSSSSTLTTSSSSPFGQTTPAGMTPFQSSQPGQASNGFGFNNFGQTPAANAAGTAGGMGFFGQGNFGQTPAPPSSVVLQPVAVTNPFGTLPAMPQISINQSGNSASIQYGISSLPVVDKPVSVRVSSLLTSRHLLQRRVPFFTDDEETPSSTPKADALFIPRENPRALVIRPAQQWSSRGKSTIPKERPTAPVHENGKSSDIATDAANHDKNGKREIGSAEESTHPSANGNQKSNGTTSTDHAVEKDRPYRTLGGHRAGEAATDIEALMPKLRQSDYFTEPRIPELAAKERANPGYCSRVKDFVVGRHGYGSIKFMGETDVRRLDLESLVQFNNREVIVYLDESKKPAVGEGLNKPAEVTLLNIKCIDKKTGKQFTEGERVEKYKTMLKRKAEAQGAEFVSFDPVKGEWKFRVDHFSSYKLDDEDDDEA</sequence>
<dbReference type="Gene3D" id="3.30.1610.10">
    <property type="entry name" value="Peptidase S59, nucleoporin"/>
    <property type="match status" value="1"/>
</dbReference>
<keyword evidence="7" id="KW-0539">Nucleus</keyword>
<protein>
    <recommendedName>
        <fullName evidence="9">Peptidase S59 domain-containing protein</fullName>
    </recommendedName>
</protein>
<feature type="compositionally biased region" description="Basic and acidic residues" evidence="8">
    <location>
        <begin position="989"/>
        <end position="1006"/>
    </location>
</feature>
<accession>A0ABQ7Y6C4</accession>
<gene>
    <name evidence="10" type="ORF">HID58_080944</name>
</gene>
<feature type="compositionally biased region" description="Low complexity" evidence="8">
    <location>
        <begin position="610"/>
        <end position="628"/>
    </location>
</feature>
<feature type="region of interest" description="Disordered" evidence="8">
    <location>
        <begin position="366"/>
        <end position="385"/>
    </location>
</feature>
<evidence type="ECO:0000256" key="6">
    <source>
        <dbReference type="ARBA" id="ARBA00023132"/>
    </source>
</evidence>
<dbReference type="InterPro" id="IPR036903">
    <property type="entry name" value="Nup98_auto-Pept-S59_dom_sf"/>
</dbReference>
<evidence type="ECO:0000256" key="1">
    <source>
        <dbReference type="ARBA" id="ARBA00004567"/>
    </source>
</evidence>
<keyword evidence="4" id="KW-0653">Protein transport</keyword>
<dbReference type="EMBL" id="JAGKQM010000018">
    <property type="protein sequence ID" value="KAH0863733.1"/>
    <property type="molecule type" value="Genomic_DNA"/>
</dbReference>
<dbReference type="PANTHER" id="PTHR23198:SF25">
    <property type="entry name" value="F2K11.10-RELATED"/>
    <property type="match status" value="1"/>
</dbReference>
<dbReference type="SUPFAM" id="SSF82215">
    <property type="entry name" value="C-terminal autoproteolytic domain of nucleoporin nup98"/>
    <property type="match status" value="1"/>
</dbReference>
<feature type="compositionally biased region" description="Polar residues" evidence="8">
    <location>
        <begin position="1007"/>
        <end position="1023"/>
    </location>
</feature>
<evidence type="ECO:0000256" key="4">
    <source>
        <dbReference type="ARBA" id="ARBA00022927"/>
    </source>
</evidence>
<name>A0ABQ7Y6C4_BRANA</name>
<dbReference type="Gene3D" id="1.10.10.2360">
    <property type="match status" value="1"/>
</dbReference>
<organism evidence="10 11">
    <name type="scientific">Brassica napus</name>
    <name type="common">Rape</name>
    <dbReference type="NCBI Taxonomy" id="3708"/>
    <lineage>
        <taxon>Eukaryota</taxon>
        <taxon>Viridiplantae</taxon>
        <taxon>Streptophyta</taxon>
        <taxon>Embryophyta</taxon>
        <taxon>Tracheophyta</taxon>
        <taxon>Spermatophyta</taxon>
        <taxon>Magnoliopsida</taxon>
        <taxon>eudicotyledons</taxon>
        <taxon>Gunneridae</taxon>
        <taxon>Pentapetalae</taxon>
        <taxon>rosids</taxon>
        <taxon>malvids</taxon>
        <taxon>Brassicales</taxon>
        <taxon>Brassicaceae</taxon>
        <taxon>Brassiceae</taxon>
        <taxon>Brassica</taxon>
    </lineage>
</organism>